<dbReference type="Proteomes" id="UP000298246">
    <property type="component" value="Unassembled WGS sequence"/>
</dbReference>
<evidence type="ECO:0000313" key="1">
    <source>
        <dbReference type="EMBL" id="TFE91880.1"/>
    </source>
</evidence>
<keyword evidence="2" id="KW-1185">Reference proteome</keyword>
<organism evidence="1 2">
    <name type="scientific">Paenibacillus athensensis</name>
    <dbReference type="NCBI Taxonomy" id="1967502"/>
    <lineage>
        <taxon>Bacteria</taxon>
        <taxon>Bacillati</taxon>
        <taxon>Bacillota</taxon>
        <taxon>Bacilli</taxon>
        <taxon>Bacillales</taxon>
        <taxon>Paenibacillaceae</taxon>
        <taxon>Paenibacillus</taxon>
    </lineage>
</organism>
<evidence type="ECO:0000313" key="2">
    <source>
        <dbReference type="Proteomes" id="UP000298246"/>
    </source>
</evidence>
<proteinExistence type="predicted"/>
<reference evidence="1 2" key="1">
    <citation type="submission" date="2017-03" db="EMBL/GenBank/DDBJ databases">
        <title>Isolation of Levoglucosan Utilizing Bacteria.</title>
        <authorList>
            <person name="Arya A.S."/>
        </authorList>
    </citation>
    <scope>NUCLEOTIDE SEQUENCE [LARGE SCALE GENOMIC DNA]</scope>
    <source>
        <strain evidence="1 2">MEC069</strain>
    </source>
</reference>
<dbReference type="AlphaFoldDB" id="A0A4Y8QAF9"/>
<dbReference type="SUPFAM" id="SSF53474">
    <property type="entry name" value="alpha/beta-Hydrolases"/>
    <property type="match status" value="1"/>
</dbReference>
<evidence type="ECO:0008006" key="3">
    <source>
        <dbReference type="Google" id="ProtNLM"/>
    </source>
</evidence>
<dbReference type="RefSeq" id="WP_167689533.1">
    <property type="nucleotide sequence ID" value="NZ_MYFO02000001.1"/>
</dbReference>
<accession>A0A4Y8QAF9</accession>
<dbReference type="EMBL" id="MYFO01000001">
    <property type="protein sequence ID" value="TFE91880.1"/>
    <property type="molecule type" value="Genomic_DNA"/>
</dbReference>
<gene>
    <name evidence="1" type="ORF">B5M42_01165</name>
</gene>
<dbReference type="Gene3D" id="3.40.50.1820">
    <property type="entry name" value="alpha/beta hydrolase"/>
    <property type="match status" value="1"/>
</dbReference>
<name>A0A4Y8QAF9_9BACL</name>
<dbReference type="InterPro" id="IPR029058">
    <property type="entry name" value="AB_hydrolase_fold"/>
</dbReference>
<sequence length="893" mass="98131">MTTIFIEEKEGIYTYIRLENVTVDLNRQPVRLHAACVLGPVPNPATNDRFNSDLRNIFQTDPAAFHETDAVVLQGGQVCPRRLVERIDPDTDELILDDYRPGDGERLFLVAALRCTESRDVSFRTFQIEGKIWIDGQLVYHRSGPFRCRLAPGVHPLVMELDALPKVRSLRISDTQADLQACPELIGPYLARWTDRHAAVVRPHAGRPDERLHRWQLLPRDWTKLATGAPVAVTVCDERGKPLHRMTSALGATAAVPVGELRVALPGETSFLLRLQLTYADVDGGRQRTDALLLARSPKRWLADAASRLDALAAAGRLDGDDRWQLEQLLAHAGALGADADAGIAAEQLQQLDAVCSALSAGLADAASGIGWQQTLERRGAAELFFRSALDGQTERYSVLLPERYGDEPQRRYPLVVLLPVGRHELDAATLAERFRGQLDEDAIVATVSCRGVTLGSYIGEAAFLEALSQVCTRFRVDESRISLSGYSNGGYAAWAMAQAYPHRFASIAVYGGGAAADKLGNLRHVAVLNVCGARDFLLASAFEAPTAALAGFTYTAMLEPGSGHWDTLYFHHHPSAVNWLLGHRTPQEPAELFYRTDKPHHRHIYWLEMTRFTPGCAFAQAEAAVTGPSQLELVLHNVEEIVLSVPLTLLDSSNGSERFDILVNGQPAGSCAANAQQLVLRQSSNGWGAGECDAPPPVSFSEPLSMGLLQIYTKPVIIVLPSRFRSAEEERQLRRAADQYARPHTASWDPDIYVSYPIVGADELTPEATAGCHVIVFACDPDDHDYLAAISSKLKVQLTVDGCRWDAQSREAPYLVQFIQNNPLHPADKLLIVAASHPDLFVRNVFTRRLVIPSYASGAHGYLNKELLVYDGNLHAYSFAPPPVEVHASSHR</sequence>
<protein>
    <recommendedName>
        <fullName evidence="3">Peptidase S9 prolyl oligopeptidase catalytic domain-containing protein</fullName>
    </recommendedName>
</protein>
<comment type="caution">
    <text evidence="1">The sequence shown here is derived from an EMBL/GenBank/DDBJ whole genome shotgun (WGS) entry which is preliminary data.</text>
</comment>